<feature type="domain" description="NADH:ubiquinone oxidoreductase intermediate-associated protein 30" evidence="3">
    <location>
        <begin position="3"/>
        <end position="156"/>
    </location>
</feature>
<reference evidence="4 5" key="1">
    <citation type="submission" date="2018-06" db="EMBL/GenBank/DDBJ databases">
        <title>Genomic Encyclopedia of Type Strains, Phase IV (KMG-IV): sequencing the most valuable type-strain genomes for metagenomic binning, comparative biology and taxonomic classification.</title>
        <authorList>
            <person name="Goeker M."/>
        </authorList>
    </citation>
    <scope>NUCLEOTIDE SEQUENCE [LARGE SCALE GENOMIC DNA]</scope>
    <source>
        <strain evidence="4 5">DSM 24032</strain>
    </source>
</reference>
<dbReference type="RefSeq" id="WP_113954447.1">
    <property type="nucleotide sequence ID" value="NZ_QNRT01000002.1"/>
</dbReference>
<keyword evidence="5" id="KW-1185">Reference proteome</keyword>
<dbReference type="PANTHER" id="PTHR13194">
    <property type="entry name" value="COMPLEX I INTERMEDIATE-ASSOCIATED PROTEIN 30"/>
    <property type="match status" value="1"/>
</dbReference>
<dbReference type="InParanoid" id="A0A395JLQ7"/>
<gene>
    <name evidence="4" type="ORF">DFR28_1021135</name>
</gene>
<dbReference type="Pfam" id="PF08547">
    <property type="entry name" value="CIA30"/>
    <property type="match status" value="1"/>
</dbReference>
<keyword evidence="2" id="KW-0143">Chaperone</keyword>
<protein>
    <submittedName>
        <fullName evidence="4">Complex I intermediate-associated protein 30 (CIA30)</fullName>
    </submittedName>
</protein>
<evidence type="ECO:0000256" key="2">
    <source>
        <dbReference type="ARBA" id="ARBA00023186"/>
    </source>
</evidence>
<dbReference type="InterPro" id="IPR008979">
    <property type="entry name" value="Galactose-bd-like_sf"/>
</dbReference>
<dbReference type="OrthoDB" id="442188at2"/>
<dbReference type="InterPro" id="IPR013857">
    <property type="entry name" value="NADH-UbQ_OxRdtase-assoc_prot30"/>
</dbReference>
<evidence type="ECO:0000259" key="3">
    <source>
        <dbReference type="Pfam" id="PF08547"/>
    </source>
</evidence>
<dbReference type="GO" id="GO:0051082">
    <property type="term" value="F:unfolded protein binding"/>
    <property type="evidence" value="ECO:0007669"/>
    <property type="project" value="TreeGrafter"/>
</dbReference>
<dbReference type="GO" id="GO:0032981">
    <property type="term" value="P:mitochondrial respiratory chain complex I assembly"/>
    <property type="evidence" value="ECO:0007669"/>
    <property type="project" value="TreeGrafter"/>
</dbReference>
<dbReference type="AlphaFoldDB" id="A0A395JLQ7"/>
<dbReference type="PANTHER" id="PTHR13194:SF18">
    <property type="entry name" value="COMPLEX I INTERMEDIATE-ASSOCIATED PROTEIN 30, MITOCHONDRIAL"/>
    <property type="match status" value="1"/>
</dbReference>
<accession>A0A395JLQ7</accession>
<organism evidence="4 5">
    <name type="scientific">Arenicella xantha</name>
    <dbReference type="NCBI Taxonomy" id="644221"/>
    <lineage>
        <taxon>Bacteria</taxon>
        <taxon>Pseudomonadati</taxon>
        <taxon>Pseudomonadota</taxon>
        <taxon>Gammaproteobacteria</taxon>
        <taxon>Arenicellales</taxon>
        <taxon>Arenicellaceae</taxon>
        <taxon>Arenicella</taxon>
    </lineage>
</organism>
<dbReference type="InterPro" id="IPR039131">
    <property type="entry name" value="NDUFAF1"/>
</dbReference>
<evidence type="ECO:0000313" key="4">
    <source>
        <dbReference type="EMBL" id="RBP51702.1"/>
    </source>
</evidence>
<comment type="caution">
    <text evidence="4">The sequence shown here is derived from an EMBL/GenBank/DDBJ whole genome shotgun (WGS) entry which is preliminary data.</text>
</comment>
<dbReference type="SUPFAM" id="SSF49785">
    <property type="entry name" value="Galactose-binding domain-like"/>
    <property type="match status" value="1"/>
</dbReference>
<dbReference type="EMBL" id="QNRT01000002">
    <property type="protein sequence ID" value="RBP51702.1"/>
    <property type="molecule type" value="Genomic_DNA"/>
</dbReference>
<evidence type="ECO:0000256" key="1">
    <source>
        <dbReference type="ARBA" id="ARBA00007884"/>
    </source>
</evidence>
<evidence type="ECO:0000313" key="5">
    <source>
        <dbReference type="Proteomes" id="UP000253083"/>
    </source>
</evidence>
<sequence>MRFDFGAEQGVLDWRPVFDQVMGGESTGQLTVSADHLQFSGLVSLQNNGGFASLRSPTADYDLSKFQMVTIRYRASGQSFALTLNQHAEYFKPRFKAVLPHRDGEWHTDTIAFDEFMEVRLGERLAGRLTEQALRHTIRVGLISNDKVAGQFELDVDYIEFK</sequence>
<proteinExistence type="inferred from homology"/>
<comment type="similarity">
    <text evidence="1">Belongs to the CIA30 family.</text>
</comment>
<dbReference type="Proteomes" id="UP000253083">
    <property type="component" value="Unassembled WGS sequence"/>
</dbReference>
<name>A0A395JLQ7_9GAMM</name>